<name>A0AC34FY92_9BILA</name>
<evidence type="ECO:0000313" key="1">
    <source>
        <dbReference type="Proteomes" id="UP000887579"/>
    </source>
</evidence>
<evidence type="ECO:0000313" key="2">
    <source>
        <dbReference type="WBParaSite" id="ES5_v2.g22298.t1"/>
    </source>
</evidence>
<sequence>MILETESLNLVKVLNKDPNASEPIEYEIDVSSSKLLQYYSGRSLSNDEKRDFCITERLIDQYFIIVQKSIKDKVPKAIMNFTVNYVIAHLQSELITALYDQTNVDELLVENGNMTQRRKETAEMLKALNKAK</sequence>
<organism evidence="1 2">
    <name type="scientific">Panagrolaimus sp. ES5</name>
    <dbReference type="NCBI Taxonomy" id="591445"/>
    <lineage>
        <taxon>Eukaryota</taxon>
        <taxon>Metazoa</taxon>
        <taxon>Ecdysozoa</taxon>
        <taxon>Nematoda</taxon>
        <taxon>Chromadorea</taxon>
        <taxon>Rhabditida</taxon>
        <taxon>Tylenchina</taxon>
        <taxon>Panagrolaimomorpha</taxon>
        <taxon>Panagrolaimoidea</taxon>
        <taxon>Panagrolaimidae</taxon>
        <taxon>Panagrolaimus</taxon>
    </lineage>
</organism>
<proteinExistence type="predicted"/>
<protein>
    <submittedName>
        <fullName evidence="2">GED domain-containing protein</fullName>
    </submittedName>
</protein>
<dbReference type="WBParaSite" id="ES5_v2.g22298.t1">
    <property type="protein sequence ID" value="ES5_v2.g22298.t1"/>
    <property type="gene ID" value="ES5_v2.g22298"/>
</dbReference>
<dbReference type="Proteomes" id="UP000887579">
    <property type="component" value="Unplaced"/>
</dbReference>
<accession>A0AC34FY92</accession>
<reference evidence="2" key="1">
    <citation type="submission" date="2022-11" db="UniProtKB">
        <authorList>
            <consortium name="WormBaseParasite"/>
        </authorList>
    </citation>
    <scope>IDENTIFICATION</scope>
</reference>